<evidence type="ECO:0000313" key="8">
    <source>
        <dbReference type="EMBL" id="KAA9368276.1"/>
    </source>
</evidence>
<sequence>MEPITPASLTLRHGGWPAVHAVALAIFAVVTTEMLPVGLMAPIASSFDIAVGVAGLTISVPAMVAALFAPLIIVMAGRIDRRQILAGLLVLLVAANLMAMFAASFSWLVGARILVGFCMGGIWAIAGGLAPRLLPPKSADLAANAAADLPTDLQTDQATPATCRSGTHSIAHSSARATARTVARATAVIFSGVAAASVLGVPLGALIDSLFGWRAAFGAMAAFSLVVLGLNLWTLPPLPIDQAIDPTRFKAALRLPLVRPGLMLTILLVGGHFMAYTFVTPVLLTLSAVPASAISLLLFVYGASGIIGNFLAGMMAARRVRTLIGGIACMLAATLLGFALGADNILNATALLVIWGLVYGGVSVALQTWMMKAAPAAIEIVTALFVSVFNIGIAAGSFIGGRILDRFDLQINLMAAASLAALAFFTLLLLAINRQRPHDAL</sequence>
<dbReference type="InterPro" id="IPR036259">
    <property type="entry name" value="MFS_trans_sf"/>
</dbReference>
<evidence type="ECO:0000256" key="2">
    <source>
        <dbReference type="ARBA" id="ARBA00022475"/>
    </source>
</evidence>
<organism evidence="8 9">
    <name type="scientific">Ochrobactrum quorumnocens</name>
    <dbReference type="NCBI Taxonomy" id="271865"/>
    <lineage>
        <taxon>Bacteria</taxon>
        <taxon>Pseudomonadati</taxon>
        <taxon>Pseudomonadota</taxon>
        <taxon>Alphaproteobacteria</taxon>
        <taxon>Hyphomicrobiales</taxon>
        <taxon>Brucellaceae</taxon>
        <taxon>Brucella/Ochrobactrum group</taxon>
        <taxon>Ochrobactrum</taxon>
    </lineage>
</organism>
<dbReference type="Proteomes" id="UP000327108">
    <property type="component" value="Unassembled WGS sequence"/>
</dbReference>
<feature type="transmembrane region" description="Helical" evidence="6">
    <location>
        <begin position="213"/>
        <end position="236"/>
    </location>
</feature>
<feature type="transmembrane region" description="Helical" evidence="6">
    <location>
        <begin position="113"/>
        <end position="134"/>
    </location>
</feature>
<dbReference type="GO" id="GO:0005886">
    <property type="term" value="C:plasma membrane"/>
    <property type="evidence" value="ECO:0007669"/>
    <property type="project" value="UniProtKB-SubCell"/>
</dbReference>
<dbReference type="PROSITE" id="PS50850">
    <property type="entry name" value="MFS"/>
    <property type="match status" value="1"/>
</dbReference>
<feature type="transmembrane region" description="Helical" evidence="6">
    <location>
        <begin position="291"/>
        <end position="311"/>
    </location>
</feature>
<keyword evidence="3 6" id="KW-0812">Transmembrane</keyword>
<feature type="transmembrane region" description="Helical" evidence="6">
    <location>
        <begin position="378"/>
        <end position="399"/>
    </location>
</feature>
<feature type="transmembrane region" description="Helical" evidence="6">
    <location>
        <begin position="49"/>
        <end position="73"/>
    </location>
</feature>
<dbReference type="RefSeq" id="WP_151093316.1">
    <property type="nucleotide sequence ID" value="NZ_VYXQ01000008.1"/>
</dbReference>
<comment type="caution">
    <text evidence="8">The sequence shown here is derived from an EMBL/GenBank/DDBJ whole genome shotgun (WGS) entry which is preliminary data.</text>
</comment>
<dbReference type="GO" id="GO:0022857">
    <property type="term" value="F:transmembrane transporter activity"/>
    <property type="evidence" value="ECO:0007669"/>
    <property type="project" value="InterPro"/>
</dbReference>
<dbReference type="SUPFAM" id="SSF103473">
    <property type="entry name" value="MFS general substrate transporter"/>
    <property type="match status" value="2"/>
</dbReference>
<feature type="domain" description="Major facilitator superfamily (MFS) profile" evidence="7">
    <location>
        <begin position="18"/>
        <end position="435"/>
    </location>
</feature>
<dbReference type="CDD" id="cd17324">
    <property type="entry name" value="MFS_NepI_like"/>
    <property type="match status" value="1"/>
</dbReference>
<feature type="transmembrane region" description="Helical" evidence="6">
    <location>
        <begin position="323"/>
        <end position="342"/>
    </location>
</feature>
<keyword evidence="9" id="KW-1185">Reference proteome</keyword>
<keyword evidence="4 6" id="KW-1133">Transmembrane helix</keyword>
<feature type="transmembrane region" description="Helical" evidence="6">
    <location>
        <begin position="21"/>
        <end position="43"/>
    </location>
</feature>
<dbReference type="AlphaFoldDB" id="A0A5N1JW89"/>
<dbReference type="InterPro" id="IPR011701">
    <property type="entry name" value="MFS"/>
</dbReference>
<dbReference type="PANTHER" id="PTHR43124">
    <property type="entry name" value="PURINE EFFLUX PUMP PBUE"/>
    <property type="match status" value="1"/>
</dbReference>
<gene>
    <name evidence="8" type="ORF">F3W84_10315</name>
</gene>
<evidence type="ECO:0000256" key="5">
    <source>
        <dbReference type="ARBA" id="ARBA00023136"/>
    </source>
</evidence>
<comment type="subcellular location">
    <subcellularLocation>
        <location evidence="1">Cell membrane</location>
        <topology evidence="1">Multi-pass membrane protein</topology>
    </subcellularLocation>
</comment>
<proteinExistence type="predicted"/>
<feature type="transmembrane region" description="Helical" evidence="6">
    <location>
        <begin position="411"/>
        <end position="432"/>
    </location>
</feature>
<protein>
    <submittedName>
        <fullName evidence="8">MFS transporter</fullName>
    </submittedName>
</protein>
<evidence type="ECO:0000259" key="7">
    <source>
        <dbReference type="PROSITE" id="PS50850"/>
    </source>
</evidence>
<accession>A0A5N1JW89</accession>
<dbReference type="Gene3D" id="1.20.1250.20">
    <property type="entry name" value="MFS general substrate transporter like domains"/>
    <property type="match status" value="3"/>
</dbReference>
<dbReference type="Pfam" id="PF07690">
    <property type="entry name" value="MFS_1"/>
    <property type="match status" value="2"/>
</dbReference>
<evidence type="ECO:0000256" key="3">
    <source>
        <dbReference type="ARBA" id="ARBA00022692"/>
    </source>
</evidence>
<evidence type="ECO:0000256" key="6">
    <source>
        <dbReference type="SAM" id="Phobius"/>
    </source>
</evidence>
<evidence type="ECO:0000256" key="1">
    <source>
        <dbReference type="ARBA" id="ARBA00004651"/>
    </source>
</evidence>
<dbReference type="InterPro" id="IPR050189">
    <property type="entry name" value="MFS_Efflux_Transporters"/>
</dbReference>
<name>A0A5N1JW89_9HYPH</name>
<dbReference type="EMBL" id="VYXQ01000008">
    <property type="protein sequence ID" value="KAA9368276.1"/>
    <property type="molecule type" value="Genomic_DNA"/>
</dbReference>
<reference evidence="8 9" key="1">
    <citation type="submission" date="2019-09" db="EMBL/GenBank/DDBJ databases">
        <title>Biological control of the noxious weed angled onion (Allium triquetrum) thwarted by endophytic bacteria in Victoria, Australia.</title>
        <authorList>
            <person name="Tehranchian P."/>
            <person name="Adair R.J."/>
            <person name="Van T.H."/>
            <person name="Morrison P.D."/>
            <person name="Williams H."/>
            <person name="Lawrie A.C."/>
        </authorList>
    </citation>
    <scope>NUCLEOTIDE SEQUENCE [LARGE SCALE GENOMIC DNA]</scope>
    <source>
        <strain evidence="8 9">RPTAtOch1</strain>
    </source>
</reference>
<dbReference type="PANTHER" id="PTHR43124:SF3">
    <property type="entry name" value="CHLORAMPHENICOL EFFLUX PUMP RV0191"/>
    <property type="match status" value="1"/>
</dbReference>
<feature type="transmembrane region" description="Helical" evidence="6">
    <location>
        <begin position="348"/>
        <end position="366"/>
    </location>
</feature>
<feature type="transmembrane region" description="Helical" evidence="6">
    <location>
        <begin position="85"/>
        <end position="107"/>
    </location>
</feature>
<feature type="transmembrane region" description="Helical" evidence="6">
    <location>
        <begin position="257"/>
        <end position="279"/>
    </location>
</feature>
<evidence type="ECO:0000256" key="4">
    <source>
        <dbReference type="ARBA" id="ARBA00022989"/>
    </source>
</evidence>
<dbReference type="InterPro" id="IPR020846">
    <property type="entry name" value="MFS_dom"/>
</dbReference>
<feature type="transmembrane region" description="Helical" evidence="6">
    <location>
        <begin position="185"/>
        <end position="207"/>
    </location>
</feature>
<evidence type="ECO:0000313" key="9">
    <source>
        <dbReference type="Proteomes" id="UP000327108"/>
    </source>
</evidence>
<keyword evidence="2" id="KW-1003">Cell membrane</keyword>
<keyword evidence="5 6" id="KW-0472">Membrane</keyword>